<keyword evidence="6" id="KW-1185">Reference proteome</keyword>
<dbReference type="InterPro" id="IPR010982">
    <property type="entry name" value="Lambda_DNA-bd_dom_sf"/>
</dbReference>
<dbReference type="SMART" id="SM00354">
    <property type="entry name" value="HTH_LACI"/>
    <property type="match status" value="1"/>
</dbReference>
<proteinExistence type="predicted"/>
<keyword evidence="1" id="KW-0805">Transcription regulation</keyword>
<dbReference type="AlphaFoldDB" id="A0A8J3JXL0"/>
<dbReference type="Proteomes" id="UP000601223">
    <property type="component" value="Unassembled WGS sequence"/>
</dbReference>
<dbReference type="InterPro" id="IPR046335">
    <property type="entry name" value="LacI/GalR-like_sensor"/>
</dbReference>
<dbReference type="CDD" id="cd01392">
    <property type="entry name" value="HTH_LacI"/>
    <property type="match status" value="1"/>
</dbReference>
<dbReference type="InterPro" id="IPR028082">
    <property type="entry name" value="Peripla_BP_I"/>
</dbReference>
<evidence type="ECO:0000256" key="1">
    <source>
        <dbReference type="ARBA" id="ARBA00023015"/>
    </source>
</evidence>
<accession>A0A8J3JXL0</accession>
<dbReference type="Pfam" id="PF13377">
    <property type="entry name" value="Peripla_BP_3"/>
    <property type="match status" value="1"/>
</dbReference>
<dbReference type="InterPro" id="IPR000843">
    <property type="entry name" value="HTH_LacI"/>
</dbReference>
<evidence type="ECO:0000256" key="2">
    <source>
        <dbReference type="ARBA" id="ARBA00023125"/>
    </source>
</evidence>
<organism evidence="5 6">
    <name type="scientific">Catellatospora bangladeshensis</name>
    <dbReference type="NCBI Taxonomy" id="310355"/>
    <lineage>
        <taxon>Bacteria</taxon>
        <taxon>Bacillati</taxon>
        <taxon>Actinomycetota</taxon>
        <taxon>Actinomycetes</taxon>
        <taxon>Micromonosporales</taxon>
        <taxon>Micromonosporaceae</taxon>
        <taxon>Catellatospora</taxon>
    </lineage>
</organism>
<reference evidence="5 6" key="1">
    <citation type="submission" date="2021-01" db="EMBL/GenBank/DDBJ databases">
        <title>Whole genome shotgun sequence of Catellatospora bangladeshensis NBRC 107357.</title>
        <authorList>
            <person name="Komaki H."/>
            <person name="Tamura T."/>
        </authorList>
    </citation>
    <scope>NUCLEOTIDE SEQUENCE [LARGE SCALE GENOMIC DNA]</scope>
    <source>
        <strain evidence="5 6">NBRC 107357</strain>
    </source>
</reference>
<evidence type="ECO:0000313" key="6">
    <source>
        <dbReference type="Proteomes" id="UP000601223"/>
    </source>
</evidence>
<feature type="domain" description="HTH lacI-type" evidence="4">
    <location>
        <begin position="14"/>
        <end position="70"/>
    </location>
</feature>
<dbReference type="PANTHER" id="PTHR30146:SF153">
    <property type="entry name" value="LACTOSE OPERON REPRESSOR"/>
    <property type="match status" value="1"/>
</dbReference>
<comment type="caution">
    <text evidence="5">The sequence shown here is derived from an EMBL/GenBank/DDBJ whole genome shotgun (WGS) entry which is preliminary data.</text>
</comment>
<dbReference type="CDD" id="cd06267">
    <property type="entry name" value="PBP1_LacI_sugar_binding-like"/>
    <property type="match status" value="1"/>
</dbReference>
<dbReference type="SUPFAM" id="SSF53822">
    <property type="entry name" value="Periplasmic binding protein-like I"/>
    <property type="match status" value="1"/>
</dbReference>
<dbReference type="PANTHER" id="PTHR30146">
    <property type="entry name" value="LACI-RELATED TRANSCRIPTIONAL REPRESSOR"/>
    <property type="match status" value="1"/>
</dbReference>
<dbReference type="Pfam" id="PF00356">
    <property type="entry name" value="LacI"/>
    <property type="match status" value="1"/>
</dbReference>
<sequence>MPRTSSTRTPGSAVTLQQVATAAGVSLATASRVLHGSGGRRVAEALAERVTAAAAELRYVAHAPAQSLARSRSTVVGVLVHDIADPYFAAIAAGAMGVAREHDLMVLVANTFRDPALERDYLARLRAQRARAVLLAGSAFVGEPFAEEVAAFADSGGRVAAIGGHGTGIDTVEPDHHGGGRLIAEHLVALGHREIGVITGPAGLATVAQRLAGFTSVVARPYVAAADFTREGGRAAALELLRAHPRLTAIFALNDLMAAGALAALRELGRPVPEQVSVAGFDDLPVATDLTPGLTTVRLALSDIGAQAMRLLLDDEPGGRTVPAAAQLVVRESTARAAGVH</sequence>
<protein>
    <submittedName>
        <fullName evidence="5">LacI family transcriptional regulator</fullName>
    </submittedName>
</protein>
<evidence type="ECO:0000259" key="4">
    <source>
        <dbReference type="PROSITE" id="PS50932"/>
    </source>
</evidence>
<dbReference type="PROSITE" id="PS50932">
    <property type="entry name" value="HTH_LACI_2"/>
    <property type="match status" value="1"/>
</dbReference>
<dbReference type="SUPFAM" id="SSF47413">
    <property type="entry name" value="lambda repressor-like DNA-binding domains"/>
    <property type="match status" value="1"/>
</dbReference>
<dbReference type="EMBL" id="BONF01000048">
    <property type="protein sequence ID" value="GIF85519.1"/>
    <property type="molecule type" value="Genomic_DNA"/>
</dbReference>
<evidence type="ECO:0000313" key="5">
    <source>
        <dbReference type="EMBL" id="GIF85519.1"/>
    </source>
</evidence>
<dbReference type="Gene3D" id="1.10.260.40">
    <property type="entry name" value="lambda repressor-like DNA-binding domains"/>
    <property type="match status" value="1"/>
</dbReference>
<keyword evidence="2" id="KW-0238">DNA-binding</keyword>
<dbReference type="GO" id="GO:0000976">
    <property type="term" value="F:transcription cis-regulatory region binding"/>
    <property type="evidence" value="ECO:0007669"/>
    <property type="project" value="TreeGrafter"/>
</dbReference>
<dbReference type="GO" id="GO:0003700">
    <property type="term" value="F:DNA-binding transcription factor activity"/>
    <property type="evidence" value="ECO:0007669"/>
    <property type="project" value="TreeGrafter"/>
</dbReference>
<dbReference type="Gene3D" id="3.40.50.2300">
    <property type="match status" value="2"/>
</dbReference>
<gene>
    <name evidence="5" type="primary">lacI_5</name>
    <name evidence="5" type="ORF">Cba03nite_68680</name>
</gene>
<evidence type="ECO:0000256" key="3">
    <source>
        <dbReference type="ARBA" id="ARBA00023163"/>
    </source>
</evidence>
<dbReference type="RefSeq" id="WP_203755547.1">
    <property type="nucleotide sequence ID" value="NZ_BONF01000048.1"/>
</dbReference>
<name>A0A8J3JXL0_9ACTN</name>
<keyword evidence="3" id="KW-0804">Transcription</keyword>